<accession>A0ABS8TKZ8</accession>
<evidence type="ECO:0000256" key="3">
    <source>
        <dbReference type="ARBA" id="ARBA00022692"/>
    </source>
</evidence>
<evidence type="ECO:0000256" key="7">
    <source>
        <dbReference type="ARBA" id="ARBA00023136"/>
    </source>
</evidence>
<dbReference type="Pfam" id="PF02167">
    <property type="entry name" value="Cytochrom_C1"/>
    <property type="match status" value="1"/>
</dbReference>
<evidence type="ECO:0000256" key="1">
    <source>
        <dbReference type="ARBA" id="ARBA00004370"/>
    </source>
</evidence>
<keyword evidence="4" id="KW-0479">Metal-binding</keyword>
<keyword evidence="3" id="KW-0812">Transmembrane</keyword>
<keyword evidence="2" id="KW-0349">Heme</keyword>
<keyword evidence="5" id="KW-1133">Transmembrane helix</keyword>
<keyword evidence="6" id="KW-0408">Iron</keyword>
<evidence type="ECO:0000256" key="6">
    <source>
        <dbReference type="ARBA" id="ARBA00023004"/>
    </source>
</evidence>
<proteinExistence type="predicted"/>
<dbReference type="InterPro" id="IPR002326">
    <property type="entry name" value="Cyt_c1"/>
</dbReference>
<evidence type="ECO:0000313" key="9">
    <source>
        <dbReference type="Proteomes" id="UP000823775"/>
    </source>
</evidence>
<dbReference type="Proteomes" id="UP000823775">
    <property type="component" value="Unassembled WGS sequence"/>
</dbReference>
<keyword evidence="9" id="KW-1185">Reference proteome</keyword>
<evidence type="ECO:0000256" key="5">
    <source>
        <dbReference type="ARBA" id="ARBA00022989"/>
    </source>
</evidence>
<comment type="caution">
    <text evidence="8">The sequence shown here is derived from an EMBL/GenBank/DDBJ whole genome shotgun (WGS) entry which is preliminary data.</text>
</comment>
<keyword evidence="7" id="KW-0472">Membrane</keyword>
<reference evidence="8 9" key="1">
    <citation type="journal article" date="2021" name="BMC Genomics">
        <title>Datura genome reveals duplications of psychoactive alkaloid biosynthetic genes and high mutation rate following tissue culture.</title>
        <authorList>
            <person name="Rajewski A."/>
            <person name="Carter-House D."/>
            <person name="Stajich J."/>
            <person name="Litt A."/>
        </authorList>
    </citation>
    <scope>NUCLEOTIDE SEQUENCE [LARGE SCALE GENOMIC DNA]</scope>
    <source>
        <strain evidence="8">AR-01</strain>
    </source>
</reference>
<dbReference type="EMBL" id="JACEIK010001791">
    <property type="protein sequence ID" value="MCD7472214.1"/>
    <property type="molecule type" value="Genomic_DNA"/>
</dbReference>
<sequence>MFTRPGKLNDRLPQPYPNEAGSIFDNGGAYPPDLCLLTKLSFFPNMNGVSKSISELEVAGVLAPDYLNSHQGVKFHMHFSEVIWNAPFTTTELLLLFLDYCKCIEQFALAFPQSYKFKPNFR</sequence>
<organism evidence="8 9">
    <name type="scientific">Datura stramonium</name>
    <name type="common">Jimsonweed</name>
    <name type="synonym">Common thornapple</name>
    <dbReference type="NCBI Taxonomy" id="4076"/>
    <lineage>
        <taxon>Eukaryota</taxon>
        <taxon>Viridiplantae</taxon>
        <taxon>Streptophyta</taxon>
        <taxon>Embryophyta</taxon>
        <taxon>Tracheophyta</taxon>
        <taxon>Spermatophyta</taxon>
        <taxon>Magnoliopsida</taxon>
        <taxon>eudicotyledons</taxon>
        <taxon>Gunneridae</taxon>
        <taxon>Pentapetalae</taxon>
        <taxon>asterids</taxon>
        <taxon>lamiids</taxon>
        <taxon>Solanales</taxon>
        <taxon>Solanaceae</taxon>
        <taxon>Solanoideae</taxon>
        <taxon>Datureae</taxon>
        <taxon>Datura</taxon>
    </lineage>
</organism>
<protein>
    <submittedName>
        <fullName evidence="8">Uncharacterized protein</fullName>
    </submittedName>
</protein>
<dbReference type="SUPFAM" id="SSF46626">
    <property type="entry name" value="Cytochrome c"/>
    <property type="match status" value="1"/>
</dbReference>
<evidence type="ECO:0000313" key="8">
    <source>
        <dbReference type="EMBL" id="MCD7472214.1"/>
    </source>
</evidence>
<name>A0ABS8TKZ8_DATST</name>
<gene>
    <name evidence="8" type="ORF">HAX54_013233</name>
</gene>
<dbReference type="Gene3D" id="1.10.760.10">
    <property type="entry name" value="Cytochrome c-like domain"/>
    <property type="match status" value="1"/>
</dbReference>
<dbReference type="InterPro" id="IPR036909">
    <property type="entry name" value="Cyt_c-like_dom_sf"/>
</dbReference>
<evidence type="ECO:0000256" key="4">
    <source>
        <dbReference type="ARBA" id="ARBA00022723"/>
    </source>
</evidence>
<comment type="subcellular location">
    <subcellularLocation>
        <location evidence="1">Membrane</location>
    </subcellularLocation>
</comment>
<evidence type="ECO:0000256" key="2">
    <source>
        <dbReference type="ARBA" id="ARBA00022617"/>
    </source>
</evidence>